<evidence type="ECO:0000313" key="3">
    <source>
        <dbReference type="Proteomes" id="UP000267029"/>
    </source>
</evidence>
<reference evidence="2 3" key="1">
    <citation type="submission" date="2018-10" db="EMBL/GenBank/DDBJ databases">
        <authorList>
            <consortium name="Pathogen Informatics"/>
        </authorList>
    </citation>
    <scope>NUCLEOTIDE SEQUENCE [LARGE SCALE GENOMIC DNA]</scope>
</reference>
<feature type="region of interest" description="Disordered" evidence="1">
    <location>
        <begin position="26"/>
        <end position="59"/>
    </location>
</feature>
<evidence type="ECO:0000313" key="2">
    <source>
        <dbReference type="EMBL" id="VDD76059.1"/>
    </source>
</evidence>
<dbReference type="Proteomes" id="UP000267029">
    <property type="component" value="Unassembled WGS sequence"/>
</dbReference>
<proteinExistence type="predicted"/>
<organism evidence="2 3">
    <name type="scientific">Mesocestoides corti</name>
    <name type="common">Flatworm</name>
    <dbReference type="NCBI Taxonomy" id="53468"/>
    <lineage>
        <taxon>Eukaryota</taxon>
        <taxon>Metazoa</taxon>
        <taxon>Spiralia</taxon>
        <taxon>Lophotrochozoa</taxon>
        <taxon>Platyhelminthes</taxon>
        <taxon>Cestoda</taxon>
        <taxon>Eucestoda</taxon>
        <taxon>Cyclophyllidea</taxon>
        <taxon>Mesocestoididae</taxon>
        <taxon>Mesocestoides</taxon>
    </lineage>
</organism>
<name>A0A0R3U5Q1_MESCO</name>
<keyword evidence="3" id="KW-1185">Reference proteome</keyword>
<sequence>MLATSCNRGCDFRPCGVTWTLNDAPETESQSAHEFSVSIAAPRNGPTGEQDDEDKDGSGFLHEFSVLVGPLMRSRLWLAAV</sequence>
<accession>A0A0R3U5Q1</accession>
<dbReference type="AlphaFoldDB" id="A0A0R3U5Q1"/>
<dbReference type="EMBL" id="UXSR01000311">
    <property type="protein sequence ID" value="VDD76059.1"/>
    <property type="molecule type" value="Genomic_DNA"/>
</dbReference>
<evidence type="ECO:0000256" key="1">
    <source>
        <dbReference type="SAM" id="MobiDB-lite"/>
    </source>
</evidence>
<protein>
    <submittedName>
        <fullName evidence="2">Uncharacterized protein</fullName>
    </submittedName>
</protein>
<gene>
    <name evidence="2" type="ORF">MCOS_LOCUS2062</name>
</gene>